<evidence type="ECO:0000313" key="1">
    <source>
        <dbReference type="EMBL" id="KAE9595532.1"/>
    </source>
</evidence>
<protein>
    <submittedName>
        <fullName evidence="1">Uncharacterized protein</fullName>
    </submittedName>
</protein>
<sequence>MFGADWGALGLFGAALALLGADTCRFCWCLGAVVIVGVLQCAATWWCVAVCGDVVVCCGSTFGVWKFRGGE</sequence>
<evidence type="ECO:0000313" key="2">
    <source>
        <dbReference type="Proteomes" id="UP000447434"/>
    </source>
</evidence>
<name>A0A6A4P1R3_LUPAL</name>
<proteinExistence type="predicted"/>
<reference evidence="2" key="1">
    <citation type="journal article" date="2020" name="Nat. Commun.">
        <title>Genome sequence of the cluster root forming white lupin.</title>
        <authorList>
            <person name="Hufnagel B."/>
            <person name="Marques A."/>
            <person name="Soriano A."/>
            <person name="Marques L."/>
            <person name="Divol F."/>
            <person name="Doumas P."/>
            <person name="Sallet E."/>
            <person name="Mancinotti D."/>
            <person name="Carrere S."/>
            <person name="Marande W."/>
            <person name="Arribat S."/>
            <person name="Keller J."/>
            <person name="Huneau C."/>
            <person name="Blein T."/>
            <person name="Aime D."/>
            <person name="Laguerre M."/>
            <person name="Taylor J."/>
            <person name="Schubert V."/>
            <person name="Nelson M."/>
            <person name="Geu-Flores F."/>
            <person name="Crespi M."/>
            <person name="Gallardo-Guerrero K."/>
            <person name="Delaux P.-M."/>
            <person name="Salse J."/>
            <person name="Berges H."/>
            <person name="Guyot R."/>
            <person name="Gouzy J."/>
            <person name="Peret B."/>
        </authorList>
    </citation>
    <scope>NUCLEOTIDE SEQUENCE [LARGE SCALE GENOMIC DNA]</scope>
    <source>
        <strain evidence="2">cv. Amiga</strain>
    </source>
</reference>
<accession>A0A6A4P1R3</accession>
<keyword evidence="2" id="KW-1185">Reference proteome</keyword>
<gene>
    <name evidence="1" type="ORF">Lalb_Chr17g0339781</name>
</gene>
<dbReference type="EMBL" id="WOCE01000017">
    <property type="protein sequence ID" value="KAE9595532.1"/>
    <property type="molecule type" value="Genomic_DNA"/>
</dbReference>
<dbReference type="Proteomes" id="UP000447434">
    <property type="component" value="Chromosome 17"/>
</dbReference>
<dbReference type="AlphaFoldDB" id="A0A6A4P1R3"/>
<organism evidence="1 2">
    <name type="scientific">Lupinus albus</name>
    <name type="common">White lupine</name>
    <name type="synonym">Lupinus termis</name>
    <dbReference type="NCBI Taxonomy" id="3870"/>
    <lineage>
        <taxon>Eukaryota</taxon>
        <taxon>Viridiplantae</taxon>
        <taxon>Streptophyta</taxon>
        <taxon>Embryophyta</taxon>
        <taxon>Tracheophyta</taxon>
        <taxon>Spermatophyta</taxon>
        <taxon>Magnoliopsida</taxon>
        <taxon>eudicotyledons</taxon>
        <taxon>Gunneridae</taxon>
        <taxon>Pentapetalae</taxon>
        <taxon>rosids</taxon>
        <taxon>fabids</taxon>
        <taxon>Fabales</taxon>
        <taxon>Fabaceae</taxon>
        <taxon>Papilionoideae</taxon>
        <taxon>50 kb inversion clade</taxon>
        <taxon>genistoids sensu lato</taxon>
        <taxon>core genistoids</taxon>
        <taxon>Genisteae</taxon>
        <taxon>Lupinus</taxon>
    </lineage>
</organism>
<comment type="caution">
    <text evidence="1">The sequence shown here is derived from an EMBL/GenBank/DDBJ whole genome shotgun (WGS) entry which is preliminary data.</text>
</comment>